<organism evidence="2 3">
    <name type="scientific">Mycena pura</name>
    <dbReference type="NCBI Taxonomy" id="153505"/>
    <lineage>
        <taxon>Eukaryota</taxon>
        <taxon>Fungi</taxon>
        <taxon>Dikarya</taxon>
        <taxon>Basidiomycota</taxon>
        <taxon>Agaricomycotina</taxon>
        <taxon>Agaricomycetes</taxon>
        <taxon>Agaricomycetidae</taxon>
        <taxon>Agaricales</taxon>
        <taxon>Marasmiineae</taxon>
        <taxon>Mycenaceae</taxon>
        <taxon>Mycena</taxon>
    </lineage>
</organism>
<name>A0AAD6UPS3_9AGAR</name>
<evidence type="ECO:0000256" key="1">
    <source>
        <dbReference type="SAM" id="MobiDB-lite"/>
    </source>
</evidence>
<keyword evidence="3" id="KW-1185">Reference proteome</keyword>
<accession>A0AAD6UPS3</accession>
<gene>
    <name evidence="2" type="ORF">GGX14DRAFT_580523</name>
</gene>
<evidence type="ECO:0000313" key="2">
    <source>
        <dbReference type="EMBL" id="KAJ7189663.1"/>
    </source>
</evidence>
<feature type="compositionally biased region" description="Low complexity" evidence="1">
    <location>
        <begin position="70"/>
        <end position="80"/>
    </location>
</feature>
<proteinExistence type="predicted"/>
<dbReference type="EMBL" id="JARJCW010000170">
    <property type="protein sequence ID" value="KAJ7189663.1"/>
    <property type="molecule type" value="Genomic_DNA"/>
</dbReference>
<evidence type="ECO:0000313" key="3">
    <source>
        <dbReference type="Proteomes" id="UP001219525"/>
    </source>
</evidence>
<feature type="region of interest" description="Disordered" evidence="1">
    <location>
        <begin position="67"/>
        <end position="94"/>
    </location>
</feature>
<sequence>MSLAFSVAGSALPTPGQAPAALTDNDLMLRLGASHCKREHPQHTYGAPARGLQNVLAARTHDLALKAHTPARNKPPTTRRPATRHPPPRRVNPAASACAHNAHVLDTERRPLTANCTPHIRSCSLTATHLLRAFLHTTGAGAGLMDRAFALHPQFPFSEIRPIPIFHDSSTTTMTGTK</sequence>
<reference evidence="2" key="1">
    <citation type="submission" date="2023-03" db="EMBL/GenBank/DDBJ databases">
        <title>Massive genome expansion in bonnet fungi (Mycena s.s.) driven by repeated elements and novel gene families across ecological guilds.</title>
        <authorList>
            <consortium name="Lawrence Berkeley National Laboratory"/>
            <person name="Harder C.B."/>
            <person name="Miyauchi S."/>
            <person name="Viragh M."/>
            <person name="Kuo A."/>
            <person name="Thoen E."/>
            <person name="Andreopoulos B."/>
            <person name="Lu D."/>
            <person name="Skrede I."/>
            <person name="Drula E."/>
            <person name="Henrissat B."/>
            <person name="Morin E."/>
            <person name="Kohler A."/>
            <person name="Barry K."/>
            <person name="LaButti K."/>
            <person name="Morin E."/>
            <person name="Salamov A."/>
            <person name="Lipzen A."/>
            <person name="Mereny Z."/>
            <person name="Hegedus B."/>
            <person name="Baldrian P."/>
            <person name="Stursova M."/>
            <person name="Weitz H."/>
            <person name="Taylor A."/>
            <person name="Grigoriev I.V."/>
            <person name="Nagy L.G."/>
            <person name="Martin F."/>
            <person name="Kauserud H."/>
        </authorList>
    </citation>
    <scope>NUCLEOTIDE SEQUENCE</scope>
    <source>
        <strain evidence="2">9144</strain>
    </source>
</reference>
<dbReference type="Proteomes" id="UP001219525">
    <property type="component" value="Unassembled WGS sequence"/>
</dbReference>
<dbReference type="AlphaFoldDB" id="A0AAD6UPS3"/>
<comment type="caution">
    <text evidence="2">The sequence shown here is derived from an EMBL/GenBank/DDBJ whole genome shotgun (WGS) entry which is preliminary data.</text>
</comment>
<protein>
    <submittedName>
        <fullName evidence="2">Uncharacterized protein</fullName>
    </submittedName>
</protein>